<dbReference type="InterPro" id="IPR050327">
    <property type="entry name" value="Proton-linked_MCT"/>
</dbReference>
<evidence type="ECO:0000256" key="5">
    <source>
        <dbReference type="SAM" id="MobiDB-lite"/>
    </source>
</evidence>
<dbReference type="PANTHER" id="PTHR11360">
    <property type="entry name" value="MONOCARBOXYLATE TRANSPORTER"/>
    <property type="match status" value="1"/>
</dbReference>
<accession>A0A6M1QUG1</accession>
<dbReference type="InterPro" id="IPR011701">
    <property type="entry name" value="MFS"/>
</dbReference>
<keyword evidence="4 6" id="KW-0472">Membrane</keyword>
<feature type="transmembrane region" description="Helical" evidence="6">
    <location>
        <begin position="189"/>
        <end position="209"/>
    </location>
</feature>
<evidence type="ECO:0000256" key="1">
    <source>
        <dbReference type="ARBA" id="ARBA00004651"/>
    </source>
</evidence>
<evidence type="ECO:0000256" key="4">
    <source>
        <dbReference type="ARBA" id="ARBA00023136"/>
    </source>
</evidence>
<dbReference type="GO" id="GO:0022857">
    <property type="term" value="F:transmembrane transporter activity"/>
    <property type="evidence" value="ECO:0007669"/>
    <property type="project" value="InterPro"/>
</dbReference>
<sequence length="445" mass="46715">MTLRQAQDTAQTTTPPPAGRTSARRPRIHPAWWVAGIAFVTIVGAAAFTAAPGLLVGPLHEEFGWSRGTIGAGITLQLALYGLTAPFAAALMDRFGIRPVVAVALTMITLGSLGTVWMSQSWQFVLGWGVLVGGGSGCMALAFGATITTRWFDKRQGLVSGLLTAGGASGQLIFLPVLAILIGEFGWRAASVTIALVAAAVIPFVLLLLRDYPADVGLAPYGSSQIVPRPAPATGAALRTVRVLGMAMRTKAFWLLAGAFAICGITTNGLIRTHFVPAAHDHGMATVAAASLLAVIGIFDVAGTIFSGWLTDRFNPVVLLGVYYSLRGISLIFLPMLLAPEVHIPMVFFIVFYGLDWVATVPPTLALCREVWPEDAPIVFGWVLASHQVGAGLVAWVGGVVRDTTGSYDLVWYAAGALCAAAALMSLVMPRGALDADRGNSVEAH</sequence>
<protein>
    <submittedName>
        <fullName evidence="8">MFS transporter</fullName>
    </submittedName>
</protein>
<feature type="transmembrane region" description="Helical" evidence="6">
    <location>
        <begin position="252"/>
        <end position="271"/>
    </location>
</feature>
<dbReference type="PROSITE" id="PS50850">
    <property type="entry name" value="MFS"/>
    <property type="match status" value="1"/>
</dbReference>
<dbReference type="InterPro" id="IPR020846">
    <property type="entry name" value="MFS_dom"/>
</dbReference>
<proteinExistence type="predicted"/>
<feature type="transmembrane region" description="Helical" evidence="6">
    <location>
        <begin position="344"/>
        <end position="367"/>
    </location>
</feature>
<feature type="transmembrane region" description="Helical" evidence="6">
    <location>
        <begin position="30"/>
        <end position="50"/>
    </location>
</feature>
<comment type="subcellular location">
    <subcellularLocation>
        <location evidence="1">Cell membrane</location>
        <topology evidence="1">Multi-pass membrane protein</topology>
    </subcellularLocation>
</comment>
<organism evidence="8 9">
    <name type="scientific">Nocardioides turkmenicus</name>
    <dbReference type="NCBI Taxonomy" id="2711220"/>
    <lineage>
        <taxon>Bacteria</taxon>
        <taxon>Bacillati</taxon>
        <taxon>Actinomycetota</taxon>
        <taxon>Actinomycetes</taxon>
        <taxon>Propionibacteriales</taxon>
        <taxon>Nocardioidaceae</taxon>
        <taxon>Nocardioides</taxon>
    </lineage>
</organism>
<dbReference type="SUPFAM" id="SSF103473">
    <property type="entry name" value="MFS general substrate transporter"/>
    <property type="match status" value="1"/>
</dbReference>
<keyword evidence="3 6" id="KW-1133">Transmembrane helix</keyword>
<dbReference type="Gene3D" id="1.20.1250.20">
    <property type="entry name" value="MFS general substrate transporter like domains"/>
    <property type="match status" value="2"/>
</dbReference>
<name>A0A6M1QUG1_9ACTN</name>
<evidence type="ECO:0000259" key="7">
    <source>
        <dbReference type="PROSITE" id="PS50850"/>
    </source>
</evidence>
<feature type="transmembrane region" description="Helical" evidence="6">
    <location>
        <begin position="99"/>
        <end position="119"/>
    </location>
</feature>
<dbReference type="PANTHER" id="PTHR11360:SF284">
    <property type="entry name" value="EG:103B4.3 PROTEIN-RELATED"/>
    <property type="match status" value="1"/>
</dbReference>
<dbReference type="GO" id="GO:0005886">
    <property type="term" value="C:plasma membrane"/>
    <property type="evidence" value="ECO:0007669"/>
    <property type="project" value="UniProtKB-SubCell"/>
</dbReference>
<reference evidence="8 9" key="1">
    <citation type="submission" date="2020-02" db="EMBL/GenBank/DDBJ databases">
        <title>Whole-genome analyses of novel actinobacteria.</title>
        <authorList>
            <person name="Sahin N."/>
        </authorList>
    </citation>
    <scope>NUCLEOTIDE SEQUENCE [LARGE SCALE GENOMIC DNA]</scope>
    <source>
        <strain evidence="8 9">KC13</strain>
    </source>
</reference>
<feature type="transmembrane region" description="Helical" evidence="6">
    <location>
        <begin position="379"/>
        <end position="398"/>
    </location>
</feature>
<dbReference type="InterPro" id="IPR036259">
    <property type="entry name" value="MFS_trans_sf"/>
</dbReference>
<feature type="transmembrane region" description="Helical" evidence="6">
    <location>
        <begin position="410"/>
        <end position="429"/>
    </location>
</feature>
<evidence type="ECO:0000313" key="8">
    <source>
        <dbReference type="EMBL" id="NGN93515.1"/>
    </source>
</evidence>
<dbReference type="RefSeq" id="WP_165111253.1">
    <property type="nucleotide sequence ID" value="NZ_JAALAA010000009.1"/>
</dbReference>
<evidence type="ECO:0000313" key="9">
    <source>
        <dbReference type="Proteomes" id="UP000483261"/>
    </source>
</evidence>
<feature type="transmembrane region" description="Helical" evidence="6">
    <location>
        <begin position="317"/>
        <end position="338"/>
    </location>
</feature>
<evidence type="ECO:0000256" key="2">
    <source>
        <dbReference type="ARBA" id="ARBA00022692"/>
    </source>
</evidence>
<dbReference type="AlphaFoldDB" id="A0A6M1QUG1"/>
<feature type="compositionally biased region" description="Low complexity" evidence="5">
    <location>
        <begin position="1"/>
        <end position="13"/>
    </location>
</feature>
<evidence type="ECO:0000256" key="3">
    <source>
        <dbReference type="ARBA" id="ARBA00022989"/>
    </source>
</evidence>
<keyword evidence="2 6" id="KW-0812">Transmembrane</keyword>
<dbReference type="EMBL" id="JAALAA010000009">
    <property type="protein sequence ID" value="NGN93515.1"/>
    <property type="molecule type" value="Genomic_DNA"/>
</dbReference>
<keyword evidence="9" id="KW-1185">Reference proteome</keyword>
<feature type="domain" description="Major facilitator superfamily (MFS) profile" evidence="7">
    <location>
        <begin position="33"/>
        <end position="434"/>
    </location>
</feature>
<evidence type="ECO:0000256" key="6">
    <source>
        <dbReference type="SAM" id="Phobius"/>
    </source>
</evidence>
<feature type="region of interest" description="Disordered" evidence="5">
    <location>
        <begin position="1"/>
        <end position="24"/>
    </location>
</feature>
<feature type="transmembrane region" description="Helical" evidence="6">
    <location>
        <begin position="125"/>
        <end position="147"/>
    </location>
</feature>
<dbReference type="Proteomes" id="UP000483261">
    <property type="component" value="Unassembled WGS sequence"/>
</dbReference>
<gene>
    <name evidence="8" type="ORF">G5C66_12275</name>
</gene>
<feature type="transmembrane region" description="Helical" evidence="6">
    <location>
        <begin position="283"/>
        <end position="310"/>
    </location>
</feature>
<dbReference type="Pfam" id="PF07690">
    <property type="entry name" value="MFS_1"/>
    <property type="match status" value="1"/>
</dbReference>
<dbReference type="CDD" id="cd17355">
    <property type="entry name" value="MFS_YcxA_like"/>
    <property type="match status" value="1"/>
</dbReference>
<feature type="transmembrane region" description="Helical" evidence="6">
    <location>
        <begin position="70"/>
        <end position="92"/>
    </location>
</feature>
<comment type="caution">
    <text evidence="8">The sequence shown here is derived from an EMBL/GenBank/DDBJ whole genome shotgun (WGS) entry which is preliminary data.</text>
</comment>
<feature type="transmembrane region" description="Helical" evidence="6">
    <location>
        <begin position="159"/>
        <end position="183"/>
    </location>
</feature>